<evidence type="ECO:0000256" key="15">
    <source>
        <dbReference type="RuleBase" id="RU003357"/>
    </source>
</evidence>
<evidence type="ECO:0000256" key="2">
    <source>
        <dbReference type="ARBA" id="ARBA00009810"/>
    </source>
</evidence>
<gene>
    <name evidence="20" type="primary">fhuA</name>
    <name evidence="19" type="ORF">AXF12_00945</name>
    <name evidence="20" type="ORF">SAMEA44541418_01576</name>
</gene>
<evidence type="ECO:0000256" key="6">
    <source>
        <dbReference type="ARBA" id="ARBA00022692"/>
    </source>
</evidence>
<evidence type="ECO:0000256" key="16">
    <source>
        <dbReference type="SAM" id="SignalP"/>
    </source>
</evidence>
<evidence type="ECO:0000256" key="1">
    <source>
        <dbReference type="ARBA" id="ARBA00004571"/>
    </source>
</evidence>
<evidence type="ECO:0000256" key="12">
    <source>
        <dbReference type="ARBA" id="ARBA00023170"/>
    </source>
</evidence>
<dbReference type="InterPro" id="IPR039426">
    <property type="entry name" value="TonB-dep_rcpt-like"/>
</dbReference>
<keyword evidence="9" id="KW-0406">Ion transport</keyword>
<dbReference type="Gene3D" id="2.170.130.10">
    <property type="entry name" value="TonB-dependent receptor, plug domain"/>
    <property type="match status" value="1"/>
</dbReference>
<proteinExistence type="inferred from homology"/>
<evidence type="ECO:0000313" key="22">
    <source>
        <dbReference type="Proteomes" id="UP000215539"/>
    </source>
</evidence>
<keyword evidence="8" id="KW-0408">Iron</keyword>
<evidence type="ECO:0000259" key="17">
    <source>
        <dbReference type="Pfam" id="PF00593"/>
    </source>
</evidence>
<dbReference type="KEGG" id="chg:AXF12_00945"/>
<dbReference type="GO" id="GO:0015891">
    <property type="term" value="P:siderophore transport"/>
    <property type="evidence" value="ECO:0007669"/>
    <property type="project" value="InterPro"/>
</dbReference>
<dbReference type="EMBL" id="LT906449">
    <property type="protein sequence ID" value="SNV12517.1"/>
    <property type="molecule type" value="Genomic_DNA"/>
</dbReference>
<evidence type="ECO:0000313" key="19">
    <source>
        <dbReference type="EMBL" id="AMD84226.1"/>
    </source>
</evidence>
<evidence type="ECO:0000256" key="13">
    <source>
        <dbReference type="ARBA" id="ARBA00023237"/>
    </source>
</evidence>
<accession>A0AAX2GYU4</accession>
<dbReference type="Pfam" id="PF00593">
    <property type="entry name" value="TonB_dep_Rec_b-barrel"/>
    <property type="match status" value="1"/>
</dbReference>
<dbReference type="EMBL" id="CP014227">
    <property type="protein sequence ID" value="AMD84226.1"/>
    <property type="molecule type" value="Genomic_DNA"/>
</dbReference>
<keyword evidence="4 14" id="KW-1134">Transmembrane beta strand</keyword>
<comment type="subcellular location">
    <subcellularLocation>
        <location evidence="1 14">Cell outer membrane</location>
        <topology evidence="1 14">Multi-pass membrane protein</topology>
    </subcellularLocation>
</comment>
<dbReference type="Gene3D" id="2.40.170.20">
    <property type="entry name" value="TonB-dependent receptor, beta-barrel domain"/>
    <property type="match status" value="1"/>
</dbReference>
<evidence type="ECO:0000256" key="4">
    <source>
        <dbReference type="ARBA" id="ARBA00022452"/>
    </source>
</evidence>
<evidence type="ECO:0000256" key="7">
    <source>
        <dbReference type="ARBA" id="ARBA00022729"/>
    </source>
</evidence>
<reference evidence="19 21" key="1">
    <citation type="submission" date="2016-02" db="EMBL/GenBank/DDBJ databases">
        <authorList>
            <person name="Holder M.E."/>
            <person name="Ajami N.J."/>
            <person name="Petrosino J.F."/>
        </authorList>
    </citation>
    <scope>NUCLEOTIDE SEQUENCE [LARGE SCALE GENOMIC DNA]</scope>
    <source>
        <strain evidence="19 21">CCUG 32990</strain>
    </source>
</reference>
<dbReference type="InterPro" id="IPR008969">
    <property type="entry name" value="CarboxyPept-like_regulatory"/>
</dbReference>
<dbReference type="Pfam" id="PF07715">
    <property type="entry name" value="Plug"/>
    <property type="match status" value="1"/>
</dbReference>
<dbReference type="PANTHER" id="PTHR32552:SF68">
    <property type="entry name" value="FERRICHROME OUTER MEMBRANE TRANSPORTER_PHAGE RECEPTOR"/>
    <property type="match status" value="1"/>
</dbReference>
<keyword evidence="13 14" id="KW-0998">Cell outer membrane</keyword>
<organism evidence="20 22">
    <name type="scientific">Capnocytophaga haemolytica</name>
    <dbReference type="NCBI Taxonomy" id="45243"/>
    <lineage>
        <taxon>Bacteria</taxon>
        <taxon>Pseudomonadati</taxon>
        <taxon>Bacteroidota</taxon>
        <taxon>Flavobacteriia</taxon>
        <taxon>Flavobacteriales</taxon>
        <taxon>Flavobacteriaceae</taxon>
        <taxon>Capnocytophaga</taxon>
    </lineage>
</organism>
<dbReference type="NCBIfam" id="TIGR01783">
    <property type="entry name" value="TonB-siderophor"/>
    <property type="match status" value="1"/>
</dbReference>
<dbReference type="RefSeq" id="WP_066427776.1">
    <property type="nucleotide sequence ID" value="NZ_CP014227.1"/>
</dbReference>
<dbReference type="Gene3D" id="2.60.40.1120">
    <property type="entry name" value="Carboxypeptidase-like, regulatory domain"/>
    <property type="match status" value="1"/>
</dbReference>
<keyword evidence="12 19" id="KW-0675">Receptor</keyword>
<evidence type="ECO:0000256" key="10">
    <source>
        <dbReference type="ARBA" id="ARBA00023077"/>
    </source>
</evidence>
<dbReference type="GO" id="GO:0009279">
    <property type="term" value="C:cell outer membrane"/>
    <property type="evidence" value="ECO:0007669"/>
    <property type="project" value="UniProtKB-SubCell"/>
</dbReference>
<dbReference type="InterPro" id="IPR000531">
    <property type="entry name" value="Beta-barrel_TonB"/>
</dbReference>
<keyword evidence="11 14" id="KW-0472">Membrane</keyword>
<name>A0AAX2GYU4_9FLAO</name>
<dbReference type="Pfam" id="PF13715">
    <property type="entry name" value="CarbopepD_reg_2"/>
    <property type="match status" value="1"/>
</dbReference>
<keyword evidence="7 16" id="KW-0732">Signal</keyword>
<feature type="domain" description="TonB-dependent receptor-like beta-barrel" evidence="17">
    <location>
        <begin position="310"/>
        <end position="799"/>
    </location>
</feature>
<dbReference type="InterPro" id="IPR036942">
    <property type="entry name" value="Beta-barrel_TonB_sf"/>
</dbReference>
<evidence type="ECO:0000256" key="14">
    <source>
        <dbReference type="PROSITE-ProRule" id="PRU01360"/>
    </source>
</evidence>
<dbReference type="InterPro" id="IPR037066">
    <property type="entry name" value="Plug_dom_sf"/>
</dbReference>
<dbReference type="SUPFAM" id="SSF56935">
    <property type="entry name" value="Porins"/>
    <property type="match status" value="1"/>
</dbReference>
<evidence type="ECO:0000256" key="9">
    <source>
        <dbReference type="ARBA" id="ARBA00023065"/>
    </source>
</evidence>
<evidence type="ECO:0000256" key="3">
    <source>
        <dbReference type="ARBA" id="ARBA00022448"/>
    </source>
</evidence>
<feature type="chain" id="PRO_5043679437" evidence="16">
    <location>
        <begin position="21"/>
        <end position="830"/>
    </location>
</feature>
<comment type="similarity">
    <text evidence="2 14 15">Belongs to the TonB-dependent receptor family.</text>
</comment>
<dbReference type="PROSITE" id="PS52016">
    <property type="entry name" value="TONB_DEPENDENT_REC_3"/>
    <property type="match status" value="1"/>
</dbReference>
<keyword evidence="3 14" id="KW-0813">Transport</keyword>
<dbReference type="Proteomes" id="UP000065822">
    <property type="component" value="Chromosome"/>
</dbReference>
<dbReference type="AlphaFoldDB" id="A0AAX2GYU4"/>
<keyword evidence="10 15" id="KW-0798">TonB box</keyword>
<protein>
    <submittedName>
        <fullName evidence="20">Ferric hydroxamate uptake</fullName>
    </submittedName>
    <submittedName>
        <fullName evidence="19">TonB-dependent receptor</fullName>
    </submittedName>
</protein>
<dbReference type="CDD" id="cd01347">
    <property type="entry name" value="ligand_gated_channel"/>
    <property type="match status" value="1"/>
</dbReference>
<dbReference type="InterPro" id="IPR012910">
    <property type="entry name" value="Plug_dom"/>
</dbReference>
<feature type="domain" description="TonB-dependent receptor plug" evidence="18">
    <location>
        <begin position="136"/>
        <end position="235"/>
    </location>
</feature>
<dbReference type="GO" id="GO:0038023">
    <property type="term" value="F:signaling receptor activity"/>
    <property type="evidence" value="ECO:0007669"/>
    <property type="project" value="InterPro"/>
</dbReference>
<dbReference type="PANTHER" id="PTHR32552">
    <property type="entry name" value="FERRICHROME IRON RECEPTOR-RELATED"/>
    <property type="match status" value="1"/>
</dbReference>
<dbReference type="InterPro" id="IPR010105">
    <property type="entry name" value="TonB_sidphr_rcpt"/>
</dbReference>
<dbReference type="GO" id="GO:0015344">
    <property type="term" value="F:siderophore uptake transmembrane transporter activity"/>
    <property type="evidence" value="ECO:0007669"/>
    <property type="project" value="TreeGrafter"/>
</dbReference>
<keyword evidence="5" id="KW-0410">Iron transport</keyword>
<dbReference type="SUPFAM" id="SSF49464">
    <property type="entry name" value="Carboxypeptidase regulatory domain-like"/>
    <property type="match status" value="1"/>
</dbReference>
<sequence length="830" mass="92816">MRYIISTLAIAWACISSALAQETIAVEGRVTDAKHQPIGGVAIVVKGTNVGTATNEKGGYHLRNVPVGKQTFVFSCIGFKDYIIEVEAEPSKAPIVINAQLEAETTALQEVEVIGRKERTYKNTNSFVGTKTASALKDVPQSIGYVTKELILDQGATTVNEVVKNISGVNQYTTYNDFSIRGFRATGNRGSGNLVNGMRSQSSLWRQSSLANIERVEVIKGPASALYGNAAPGGIINRVTKKPLLERRNSVSISAGSWNALKTYGDFTGPLNEKKTMLYRLNLGYEKTDTFRDLQGYDNYIVAPSFSYIPNEKTSLNVDFVYQYFNGKVDRGQPFPYGGSLYDTPISMSMSAANDFLKEKQLNTTIGFTHHFTDNISLNATYLNSSYDEDLQEHLQANAYYKQIGNDFRYADPNKVLMNATLRKRYYVNNSINAYMNFNFNTGGIKHKLLVGYDYFNSEYKHGSNITAQGYVNKNGTSTSGTYTTTANVLAGSVQTPTTNVPVFDMLNPAEGNAYKNISKYIFKANALAPYEEYSHAIYAQDQLEYDIFKLLIGVRQEYYTEILNKGVTTGKNKEAKAETKAFIPRIGLVIAASDNINLYSTWVKGFQPQSSNIQAEPDRYGGPFDYEKSELYEIGLKTEWFRRRLSATISVYRILQENSLEASARPNLPDWRIPVDMRSEGVEIDVAGRIFPHWSIIANYAYTDARITKLKEPGDLRDVNIQRPSTPFHAANFWTKYIIPKGALKDLGVGVGVNYVSERLGQVGRRATATTYPDYTLVNAVLYYRVSDVQLQLNVNNVLNRTYWISGYDNLRNFPGAPRHINATVTYQF</sequence>
<evidence type="ECO:0000313" key="20">
    <source>
        <dbReference type="EMBL" id="SNV12517.1"/>
    </source>
</evidence>
<evidence type="ECO:0000259" key="18">
    <source>
        <dbReference type="Pfam" id="PF07715"/>
    </source>
</evidence>
<evidence type="ECO:0000256" key="8">
    <source>
        <dbReference type="ARBA" id="ARBA00023004"/>
    </source>
</evidence>
<dbReference type="Proteomes" id="UP000215539">
    <property type="component" value="Chromosome 1"/>
</dbReference>
<reference evidence="20 22" key="2">
    <citation type="submission" date="2017-06" db="EMBL/GenBank/DDBJ databases">
        <authorList>
            <consortium name="Pathogen Informatics"/>
        </authorList>
    </citation>
    <scope>NUCLEOTIDE SEQUENCE [LARGE SCALE GENOMIC DNA]</scope>
    <source>
        <strain evidence="20 22">NCTC12947</strain>
    </source>
</reference>
<keyword evidence="21" id="KW-1185">Reference proteome</keyword>
<evidence type="ECO:0000256" key="5">
    <source>
        <dbReference type="ARBA" id="ARBA00022496"/>
    </source>
</evidence>
<feature type="signal peptide" evidence="16">
    <location>
        <begin position="1"/>
        <end position="20"/>
    </location>
</feature>
<keyword evidence="6 14" id="KW-0812">Transmembrane</keyword>
<evidence type="ECO:0000313" key="21">
    <source>
        <dbReference type="Proteomes" id="UP000065822"/>
    </source>
</evidence>
<evidence type="ECO:0000256" key="11">
    <source>
        <dbReference type="ARBA" id="ARBA00023136"/>
    </source>
</evidence>